<keyword evidence="1" id="KW-0732">Signal</keyword>
<feature type="chain" id="PRO_5026339241" description="Lipoprotein" evidence="1">
    <location>
        <begin position="23"/>
        <end position="63"/>
    </location>
</feature>
<accession>A0A6I0DMS6</accession>
<dbReference type="EMBL" id="WBWX01000010">
    <property type="protein sequence ID" value="KAB2793093.1"/>
    <property type="molecule type" value="Genomic_DNA"/>
</dbReference>
<sequence length="63" mass="6668">MKRASLAAAMLTLLFLGGCATAGSYCDVARPVRPSVEDSLTDGTKRQILAENTKLEKLCGVKP</sequence>
<dbReference type="Proteomes" id="UP000441102">
    <property type="component" value="Unassembled WGS sequence"/>
</dbReference>
<dbReference type="AlphaFoldDB" id="A0A6I0DMS6"/>
<dbReference type="PROSITE" id="PS51257">
    <property type="entry name" value="PROKAR_LIPOPROTEIN"/>
    <property type="match status" value="1"/>
</dbReference>
<protein>
    <recommendedName>
        <fullName evidence="4">Lipoprotein</fullName>
    </recommendedName>
</protein>
<evidence type="ECO:0000313" key="2">
    <source>
        <dbReference type="EMBL" id="KAB2793093.1"/>
    </source>
</evidence>
<gene>
    <name evidence="2" type="ORF">F9L06_21620</name>
</gene>
<proteinExistence type="predicted"/>
<evidence type="ECO:0000313" key="3">
    <source>
        <dbReference type="Proteomes" id="UP000441102"/>
    </source>
</evidence>
<name>A0A6I0DMS6_BRUAN</name>
<evidence type="ECO:0008006" key="4">
    <source>
        <dbReference type="Google" id="ProtNLM"/>
    </source>
</evidence>
<organism evidence="2 3">
    <name type="scientific">Brucella anthropi</name>
    <name type="common">Ochrobactrum anthropi</name>
    <dbReference type="NCBI Taxonomy" id="529"/>
    <lineage>
        <taxon>Bacteria</taxon>
        <taxon>Pseudomonadati</taxon>
        <taxon>Pseudomonadota</taxon>
        <taxon>Alphaproteobacteria</taxon>
        <taxon>Hyphomicrobiales</taxon>
        <taxon>Brucellaceae</taxon>
        <taxon>Brucella/Ochrobactrum group</taxon>
        <taxon>Brucella</taxon>
    </lineage>
</organism>
<reference evidence="2 3" key="1">
    <citation type="submission" date="2019-09" db="EMBL/GenBank/DDBJ databases">
        <title>Taxonomic organization of the family Brucellaceae based on a phylogenomic approach.</title>
        <authorList>
            <person name="Leclercq S."/>
            <person name="Cloeckaert A."/>
            <person name="Zygmunt M.S."/>
        </authorList>
    </citation>
    <scope>NUCLEOTIDE SEQUENCE [LARGE SCALE GENOMIC DNA]</scope>
    <source>
        <strain evidence="2 3">CCUG 34461</strain>
    </source>
</reference>
<feature type="signal peptide" evidence="1">
    <location>
        <begin position="1"/>
        <end position="22"/>
    </location>
</feature>
<evidence type="ECO:0000256" key="1">
    <source>
        <dbReference type="SAM" id="SignalP"/>
    </source>
</evidence>
<comment type="caution">
    <text evidence="2">The sequence shown here is derived from an EMBL/GenBank/DDBJ whole genome shotgun (WGS) entry which is preliminary data.</text>
</comment>